<keyword evidence="4 7" id="KW-1133">Transmembrane helix</keyword>
<proteinExistence type="inferred from homology"/>
<dbReference type="PANTHER" id="PTHR30625">
    <property type="entry name" value="PROTEIN TOLQ"/>
    <property type="match status" value="1"/>
</dbReference>
<evidence type="ECO:0000256" key="3">
    <source>
        <dbReference type="ARBA" id="ARBA00022692"/>
    </source>
</evidence>
<keyword evidence="3 7" id="KW-0812">Transmembrane</keyword>
<dbReference type="InterPro" id="IPR002898">
    <property type="entry name" value="MotA_ExbB_proton_chnl"/>
</dbReference>
<evidence type="ECO:0000256" key="6">
    <source>
        <dbReference type="RuleBase" id="RU004057"/>
    </source>
</evidence>
<accession>A0A193LHI2</accession>
<dbReference type="KEGG" id="woc:BA177_12085"/>
<dbReference type="Proteomes" id="UP000092695">
    <property type="component" value="Chromosome"/>
</dbReference>
<feature type="transmembrane region" description="Helical" evidence="7">
    <location>
        <begin position="215"/>
        <end position="237"/>
    </location>
</feature>
<protein>
    <recommendedName>
        <fullName evidence="8">MotA/TolQ/ExbB proton channel domain-containing protein</fullName>
    </recommendedName>
</protein>
<evidence type="ECO:0000256" key="1">
    <source>
        <dbReference type="ARBA" id="ARBA00004651"/>
    </source>
</evidence>
<dbReference type="AlphaFoldDB" id="A0A193LHI2"/>
<evidence type="ECO:0000313" key="9">
    <source>
        <dbReference type="EMBL" id="ANO51839.1"/>
    </source>
</evidence>
<reference evidence="9 10" key="1">
    <citation type="submission" date="2016-06" db="EMBL/GenBank/DDBJ databases">
        <title>Complete genome sequence of a deep-branching marine Gamma Proteobacterium Woeseia oceani type strain XK5.</title>
        <authorList>
            <person name="Mu D."/>
            <person name="Du Z."/>
        </authorList>
    </citation>
    <scope>NUCLEOTIDE SEQUENCE [LARGE SCALE GENOMIC DNA]</scope>
    <source>
        <strain evidence="9 10">XK5</strain>
    </source>
</reference>
<dbReference type="STRING" id="1548547.BA177_12085"/>
<evidence type="ECO:0000256" key="4">
    <source>
        <dbReference type="ARBA" id="ARBA00022989"/>
    </source>
</evidence>
<organism evidence="9 10">
    <name type="scientific">Woeseia oceani</name>
    <dbReference type="NCBI Taxonomy" id="1548547"/>
    <lineage>
        <taxon>Bacteria</taxon>
        <taxon>Pseudomonadati</taxon>
        <taxon>Pseudomonadota</taxon>
        <taxon>Gammaproteobacteria</taxon>
        <taxon>Woeseiales</taxon>
        <taxon>Woeseiaceae</taxon>
        <taxon>Woeseia</taxon>
    </lineage>
</organism>
<dbReference type="OrthoDB" id="5290956at2"/>
<keyword evidence="6" id="KW-0653">Protein transport</keyword>
<gene>
    <name evidence="9" type="ORF">BA177_12085</name>
</gene>
<dbReference type="GO" id="GO:0017038">
    <property type="term" value="P:protein import"/>
    <property type="evidence" value="ECO:0007669"/>
    <property type="project" value="TreeGrafter"/>
</dbReference>
<feature type="domain" description="MotA/TolQ/ExbB proton channel" evidence="8">
    <location>
        <begin position="133"/>
        <end position="248"/>
    </location>
</feature>
<dbReference type="InterPro" id="IPR050790">
    <property type="entry name" value="ExbB/TolQ_transport"/>
</dbReference>
<dbReference type="RefSeq" id="WP_068616539.1">
    <property type="nucleotide sequence ID" value="NZ_CP016268.1"/>
</dbReference>
<evidence type="ECO:0000256" key="5">
    <source>
        <dbReference type="ARBA" id="ARBA00023136"/>
    </source>
</evidence>
<dbReference type="EMBL" id="CP016268">
    <property type="protein sequence ID" value="ANO51839.1"/>
    <property type="molecule type" value="Genomic_DNA"/>
</dbReference>
<keyword evidence="6" id="KW-0813">Transport</keyword>
<dbReference type="GO" id="GO:0005886">
    <property type="term" value="C:plasma membrane"/>
    <property type="evidence" value="ECO:0007669"/>
    <property type="project" value="UniProtKB-SubCell"/>
</dbReference>
<keyword evidence="5 7" id="KW-0472">Membrane</keyword>
<dbReference type="Pfam" id="PF01618">
    <property type="entry name" value="MotA_ExbB"/>
    <property type="match status" value="1"/>
</dbReference>
<evidence type="ECO:0000256" key="2">
    <source>
        <dbReference type="ARBA" id="ARBA00022475"/>
    </source>
</evidence>
<comment type="similarity">
    <text evidence="6">Belongs to the exbB/tolQ family.</text>
</comment>
<comment type="subcellular location">
    <subcellularLocation>
        <location evidence="1">Cell membrane</location>
        <topology evidence="1">Multi-pass membrane protein</topology>
    </subcellularLocation>
    <subcellularLocation>
        <location evidence="6">Membrane</location>
        <topology evidence="6">Multi-pass membrane protein</topology>
    </subcellularLocation>
</comment>
<keyword evidence="2" id="KW-1003">Cell membrane</keyword>
<feature type="transmembrane region" description="Helical" evidence="7">
    <location>
        <begin position="12"/>
        <end position="31"/>
    </location>
</feature>
<evidence type="ECO:0000259" key="8">
    <source>
        <dbReference type="Pfam" id="PF01618"/>
    </source>
</evidence>
<evidence type="ECO:0000313" key="10">
    <source>
        <dbReference type="Proteomes" id="UP000092695"/>
    </source>
</evidence>
<evidence type="ECO:0000256" key="7">
    <source>
        <dbReference type="SAM" id="Phobius"/>
    </source>
</evidence>
<keyword evidence="10" id="KW-1185">Reference proteome</keyword>
<dbReference type="PANTHER" id="PTHR30625:SF11">
    <property type="entry name" value="MOTA_TOLQ_EXBB PROTON CHANNEL DOMAIN-CONTAINING PROTEIN"/>
    <property type="match status" value="1"/>
</dbReference>
<sequence length="266" mass="30123">MKKKNIPVEFVYQLFALIIAIIVVHAFYVAVVRPNAAEVIAQQALEAQANPDYVRERSTWVLIKDLEQESCFILMFWALAIMGFKARLLLQERMLLETDLVAIAEGMRILPEDTREFARQVQALPEHQQKLMLPRALLNALQRFSSTRNIQDVASSTHTQFESEAEQLESELSMIRYISWAIPSIGFIGTVRGIGEALAQADKAVQGDIAGVTQSLGVAFNSTFIALLISIFLMFLVHQLQLLQERLVFDSENYANNKLIRHMKSD</sequence>
<name>A0A193LHI2_9GAMM</name>